<protein>
    <recommendedName>
        <fullName evidence="5">Integral membrane protein</fullName>
    </recommendedName>
</protein>
<gene>
    <name evidence="3" type="ORF">RSE6_11720</name>
</gene>
<evidence type="ECO:0000313" key="4">
    <source>
        <dbReference type="Proteomes" id="UP000177625"/>
    </source>
</evidence>
<proteinExistence type="predicted"/>
<accession>A0A1E1MNM8</accession>
<evidence type="ECO:0000256" key="2">
    <source>
        <dbReference type="SAM" id="Phobius"/>
    </source>
</evidence>
<reference evidence="4" key="1">
    <citation type="submission" date="2016-03" db="EMBL/GenBank/DDBJ databases">
        <authorList>
            <person name="Guldener U."/>
        </authorList>
    </citation>
    <scope>NUCLEOTIDE SEQUENCE [LARGE SCALE GENOMIC DNA]</scope>
</reference>
<evidence type="ECO:0000256" key="1">
    <source>
        <dbReference type="SAM" id="MobiDB-lite"/>
    </source>
</evidence>
<feature type="transmembrane region" description="Helical" evidence="2">
    <location>
        <begin position="315"/>
        <end position="341"/>
    </location>
</feature>
<dbReference type="Proteomes" id="UP000177625">
    <property type="component" value="Unassembled WGS sequence"/>
</dbReference>
<keyword evidence="2" id="KW-1133">Transmembrane helix</keyword>
<feature type="transmembrane region" description="Helical" evidence="2">
    <location>
        <begin position="110"/>
        <end position="134"/>
    </location>
</feature>
<feature type="transmembrane region" description="Helical" evidence="2">
    <location>
        <begin position="146"/>
        <end position="169"/>
    </location>
</feature>
<name>A0A1E1MNM8_RHYSE</name>
<organism evidence="3 4">
    <name type="scientific">Rhynchosporium secalis</name>
    <name type="common">Barley scald fungus</name>
    <dbReference type="NCBI Taxonomy" id="38038"/>
    <lineage>
        <taxon>Eukaryota</taxon>
        <taxon>Fungi</taxon>
        <taxon>Dikarya</taxon>
        <taxon>Ascomycota</taxon>
        <taxon>Pezizomycotina</taxon>
        <taxon>Leotiomycetes</taxon>
        <taxon>Helotiales</taxon>
        <taxon>Ploettnerulaceae</taxon>
        <taxon>Rhynchosporium</taxon>
    </lineage>
</organism>
<keyword evidence="4" id="KW-1185">Reference proteome</keyword>
<dbReference type="EMBL" id="FJVC01000440">
    <property type="protein sequence ID" value="CZT50689.1"/>
    <property type="molecule type" value="Genomic_DNA"/>
</dbReference>
<feature type="compositionally biased region" description="Polar residues" evidence="1">
    <location>
        <begin position="1"/>
        <end position="17"/>
    </location>
</feature>
<feature type="region of interest" description="Disordered" evidence="1">
    <location>
        <begin position="1"/>
        <end position="60"/>
    </location>
</feature>
<feature type="transmembrane region" description="Helical" evidence="2">
    <location>
        <begin position="389"/>
        <end position="408"/>
    </location>
</feature>
<feature type="transmembrane region" description="Helical" evidence="2">
    <location>
        <begin position="280"/>
        <end position="303"/>
    </location>
</feature>
<feature type="compositionally biased region" description="Basic and acidic residues" evidence="1">
    <location>
        <begin position="18"/>
        <end position="33"/>
    </location>
</feature>
<keyword evidence="2" id="KW-0472">Membrane</keyword>
<feature type="transmembrane region" description="Helical" evidence="2">
    <location>
        <begin position="353"/>
        <end position="377"/>
    </location>
</feature>
<evidence type="ECO:0000313" key="3">
    <source>
        <dbReference type="EMBL" id="CZT50689.1"/>
    </source>
</evidence>
<keyword evidence="2" id="KW-0812">Transmembrane</keyword>
<sequence length="413" mass="45757">MFTSLRNGGSSKFSHSYTRLESHPQHREQRQDTSRLSSDNDVEQRLSNLPRRPIINGEQIQREGQIRSAGVYSTAEPVYEPISTQQRQHTTIPLQRINCMFTRFPWRDMSFMTGFLFAIGSAFFIANGFSLVLSLTRPDTVYEGQLYWTGAAAVIGGMIFILGGFAAVLEALNIHRGDNSNCNVIDSVNIDDNVWDPMTDDTESLRQNNKLVVPWRDIAMDLPLCQTIPSSNSSNSSPSAPNTHSYTITSATPLSALYGSSTFMYWPNTPHLRTIFLHDICFISSLIQSVGTFIFMFAIITAFPSVIDLTNTTHLYVLNLFPATLGGVLFITASVLQLLTTQEKWYIPNPKSVAWHACFWNVVGSVGFMLAGALAFLGTGEGTLQSGLASLWGSCAFMVGGILQWYLAMGNVR</sequence>
<evidence type="ECO:0008006" key="5">
    <source>
        <dbReference type="Google" id="ProtNLM"/>
    </source>
</evidence>
<dbReference type="AlphaFoldDB" id="A0A1E1MNM8"/>